<keyword evidence="6 10" id="KW-0418">Kinase</keyword>
<dbReference type="Gene3D" id="3.30.450.20">
    <property type="entry name" value="PAS domain"/>
    <property type="match status" value="1"/>
</dbReference>
<name>A0A4V2UTL3_9SPHI</name>
<organism evidence="10 11">
    <name type="scientific">Anseongella ginsenosidimutans</name>
    <dbReference type="NCBI Taxonomy" id="496056"/>
    <lineage>
        <taxon>Bacteria</taxon>
        <taxon>Pseudomonadati</taxon>
        <taxon>Bacteroidota</taxon>
        <taxon>Sphingobacteriia</taxon>
        <taxon>Sphingobacteriales</taxon>
        <taxon>Sphingobacteriaceae</taxon>
        <taxon>Anseongella</taxon>
    </lineage>
</organism>
<dbReference type="InterPro" id="IPR011990">
    <property type="entry name" value="TPR-like_helical_dom_sf"/>
</dbReference>
<evidence type="ECO:0000256" key="3">
    <source>
        <dbReference type="ARBA" id="ARBA00022553"/>
    </source>
</evidence>
<dbReference type="RefSeq" id="WP_132129575.1">
    <property type="nucleotide sequence ID" value="NZ_CP042432.1"/>
</dbReference>
<keyword evidence="5" id="KW-0547">Nucleotide-binding</keyword>
<evidence type="ECO:0000256" key="1">
    <source>
        <dbReference type="ARBA" id="ARBA00000085"/>
    </source>
</evidence>
<keyword evidence="11" id="KW-1185">Reference proteome</keyword>
<dbReference type="InterPro" id="IPR011495">
    <property type="entry name" value="Sig_transdc_His_kin_sub2_dim/P"/>
</dbReference>
<evidence type="ECO:0000313" key="11">
    <source>
        <dbReference type="Proteomes" id="UP000295807"/>
    </source>
</evidence>
<dbReference type="AlphaFoldDB" id="A0A4V2UTL3"/>
<keyword evidence="3" id="KW-0597">Phosphoprotein</keyword>
<dbReference type="GO" id="GO:0005524">
    <property type="term" value="F:ATP binding"/>
    <property type="evidence" value="ECO:0007669"/>
    <property type="project" value="UniProtKB-KW"/>
</dbReference>
<dbReference type="SMART" id="SM00387">
    <property type="entry name" value="HATPase_c"/>
    <property type="match status" value="1"/>
</dbReference>
<evidence type="ECO:0000256" key="7">
    <source>
        <dbReference type="ARBA" id="ARBA00022840"/>
    </source>
</evidence>
<evidence type="ECO:0000256" key="6">
    <source>
        <dbReference type="ARBA" id="ARBA00022777"/>
    </source>
</evidence>
<evidence type="ECO:0000256" key="5">
    <source>
        <dbReference type="ARBA" id="ARBA00022741"/>
    </source>
</evidence>
<dbReference type="Pfam" id="PF02518">
    <property type="entry name" value="HATPase_c"/>
    <property type="match status" value="1"/>
</dbReference>
<dbReference type="InterPro" id="IPR036890">
    <property type="entry name" value="HATPase_C_sf"/>
</dbReference>
<keyword evidence="8" id="KW-1133">Transmembrane helix</keyword>
<keyword evidence="4" id="KW-0808">Transferase</keyword>
<dbReference type="OrthoDB" id="1523170at2"/>
<dbReference type="InterPro" id="IPR003594">
    <property type="entry name" value="HATPase_dom"/>
</dbReference>
<dbReference type="InterPro" id="IPR005467">
    <property type="entry name" value="His_kinase_dom"/>
</dbReference>
<gene>
    <name evidence="10" type="ORF">EDD80_10799</name>
</gene>
<dbReference type="PROSITE" id="PS50109">
    <property type="entry name" value="HIS_KIN"/>
    <property type="match status" value="1"/>
</dbReference>
<comment type="caution">
    <text evidence="10">The sequence shown here is derived from an EMBL/GenBank/DDBJ whole genome shotgun (WGS) entry which is preliminary data.</text>
</comment>
<dbReference type="Pfam" id="PF07568">
    <property type="entry name" value="HisKA_2"/>
    <property type="match status" value="1"/>
</dbReference>
<feature type="domain" description="Histidine kinase" evidence="9">
    <location>
        <begin position="465"/>
        <end position="657"/>
    </location>
</feature>
<keyword evidence="7" id="KW-0067">ATP-binding</keyword>
<dbReference type="SUPFAM" id="SSF48452">
    <property type="entry name" value="TPR-like"/>
    <property type="match status" value="2"/>
</dbReference>
<dbReference type="PANTHER" id="PTHR41523:SF8">
    <property type="entry name" value="ETHYLENE RESPONSE SENSOR PROTEIN"/>
    <property type="match status" value="1"/>
</dbReference>
<dbReference type="SUPFAM" id="SSF55874">
    <property type="entry name" value="ATPase domain of HSP90 chaperone/DNA topoisomerase II/histidine kinase"/>
    <property type="match status" value="1"/>
</dbReference>
<dbReference type="Gene3D" id="1.25.40.10">
    <property type="entry name" value="Tetratricopeptide repeat domain"/>
    <property type="match status" value="2"/>
</dbReference>
<accession>A0A4V2UTL3</accession>
<evidence type="ECO:0000259" key="9">
    <source>
        <dbReference type="PROSITE" id="PS50109"/>
    </source>
</evidence>
<dbReference type="Gene3D" id="3.30.565.10">
    <property type="entry name" value="Histidine kinase-like ATPase, C-terminal domain"/>
    <property type="match status" value="1"/>
</dbReference>
<dbReference type="EC" id="2.7.13.3" evidence="2"/>
<dbReference type="EMBL" id="SMAD01000007">
    <property type="protein sequence ID" value="TCS86566.1"/>
    <property type="molecule type" value="Genomic_DNA"/>
</dbReference>
<dbReference type="Proteomes" id="UP000295807">
    <property type="component" value="Unassembled WGS sequence"/>
</dbReference>
<keyword evidence="8" id="KW-0812">Transmembrane</keyword>
<proteinExistence type="predicted"/>
<comment type="catalytic activity">
    <reaction evidence="1">
        <text>ATP + protein L-histidine = ADP + protein N-phospho-L-histidine.</text>
        <dbReference type="EC" id="2.7.13.3"/>
    </reaction>
</comment>
<evidence type="ECO:0000256" key="8">
    <source>
        <dbReference type="SAM" id="Phobius"/>
    </source>
</evidence>
<evidence type="ECO:0000256" key="4">
    <source>
        <dbReference type="ARBA" id="ARBA00022679"/>
    </source>
</evidence>
<evidence type="ECO:0000313" key="10">
    <source>
        <dbReference type="EMBL" id="TCS86566.1"/>
    </source>
</evidence>
<sequence>MERIFYSFISLRISICRGCCAYRNCCIYRNRSVSLNRNRSAYRNQSVYRDYGVNLNRNTCLLLFSLFLLSVSCADETAVNPAENIKAEAGYKASVDSLYRQSNYYKDSGHDSLKVIARQLVVLGETNKDAEAVVRGTLLNANYEWMRANYPEAIRLAVVALGKAQENGLKKQIPQIYATIGNLHKENENYATALDAAEKGIRAAREIRDTAQLIYLLRVKAMFTHSFGMLKNNDSIRAHSLQLHMEGLKLAESGQAYERSRIAYYDNISQYYKINGVYDLGIYYGHKGAELAKKYSQRRSLTYAYNWLGESYFYKGQQEKGIAYMKDALQIALELKSTYRAMEIHCSLYECYHSINDDKNALAHFVRYRGIHDSLEVLKNVKKIGQIHLQYETEQKDQQIASLGAINEEKTRRNMLILVGLFLLLCLSGFLYRQYRAIGRRNRLLTESNHKINKQSEQLQLLMKELHHRVKNNLQIVSSLLSLQSNHLEDKDAQQAVRIGQQRIEAMSLIHRSLYQRDTPNSVNMREYVKDLVESIIQSFGFDKNRFDLKLEVDTAEVDVDMALPLGLIINEWVTNAFKHAYKDVRRPLLWLSLKQDGGIQLEIRDNGPGMDADSWERPAGSFGVKLVKVLSRQLKGVCEMKRAGGTAFTLRIPLQMEKAV</sequence>
<protein>
    <recommendedName>
        <fullName evidence="2">histidine kinase</fullName>
        <ecNumber evidence="2">2.7.13.3</ecNumber>
    </recommendedName>
</protein>
<dbReference type="GO" id="GO:0004673">
    <property type="term" value="F:protein histidine kinase activity"/>
    <property type="evidence" value="ECO:0007669"/>
    <property type="project" value="UniProtKB-EC"/>
</dbReference>
<reference evidence="10 11" key="1">
    <citation type="submission" date="2019-03" db="EMBL/GenBank/DDBJ databases">
        <title>Genomic Encyclopedia of Type Strains, Phase IV (KMG-IV): sequencing the most valuable type-strain genomes for metagenomic binning, comparative biology and taxonomic classification.</title>
        <authorList>
            <person name="Goeker M."/>
        </authorList>
    </citation>
    <scope>NUCLEOTIDE SEQUENCE [LARGE SCALE GENOMIC DNA]</scope>
    <source>
        <strain evidence="10 11">DSM 21100</strain>
    </source>
</reference>
<keyword evidence="8" id="KW-0472">Membrane</keyword>
<feature type="transmembrane region" description="Helical" evidence="8">
    <location>
        <begin position="415"/>
        <end position="432"/>
    </location>
</feature>
<dbReference type="PANTHER" id="PTHR41523">
    <property type="entry name" value="TWO-COMPONENT SYSTEM SENSOR PROTEIN"/>
    <property type="match status" value="1"/>
</dbReference>
<evidence type="ECO:0000256" key="2">
    <source>
        <dbReference type="ARBA" id="ARBA00012438"/>
    </source>
</evidence>